<dbReference type="FunFam" id="3.20.20.10:FF:000008">
    <property type="entry name" value="Ornithine decarboxylase"/>
    <property type="match status" value="1"/>
</dbReference>
<evidence type="ECO:0000313" key="11">
    <source>
        <dbReference type="Proteomes" id="UP000258127"/>
    </source>
</evidence>
<evidence type="ECO:0000256" key="4">
    <source>
        <dbReference type="ARBA" id="ARBA00023239"/>
    </source>
</evidence>
<evidence type="ECO:0000256" key="3">
    <source>
        <dbReference type="ARBA" id="ARBA00022898"/>
    </source>
</evidence>
<dbReference type="InterPro" id="IPR022653">
    <property type="entry name" value="De-COase2_pyr-phos_BS"/>
</dbReference>
<dbReference type="GO" id="GO:0004586">
    <property type="term" value="F:ornithine decarboxylase activity"/>
    <property type="evidence" value="ECO:0007669"/>
    <property type="project" value="UniProtKB-EC"/>
</dbReference>
<comment type="similarity">
    <text evidence="2">Belongs to the Orn/Lys/Arg decarboxylase class-II family.</text>
</comment>
<comment type="pathway">
    <text evidence="5">Amine and polyamine biosynthesis; putrescine biosynthesis via L-ornithine pathway; putrescine from L-ornithine: step 1/1.</text>
</comment>
<feature type="active site" description="Proton donor" evidence="8">
    <location>
        <position position="335"/>
    </location>
</feature>
<protein>
    <recommendedName>
        <fullName evidence="6">ornithine decarboxylase</fullName>
        <ecNumber evidence="6">4.1.1.17</ecNumber>
    </recommendedName>
</protein>
<dbReference type="Gene3D" id="3.20.20.10">
    <property type="entry name" value="Alanine racemase"/>
    <property type="match status" value="1"/>
</dbReference>
<dbReference type="InterPro" id="IPR000183">
    <property type="entry name" value="Orn/DAP/Arg_de-COase"/>
</dbReference>
<comment type="catalytic activity">
    <reaction evidence="7">
        <text>L-ornithine + H(+) = putrescine + CO2</text>
        <dbReference type="Rhea" id="RHEA:22964"/>
        <dbReference type="ChEBI" id="CHEBI:15378"/>
        <dbReference type="ChEBI" id="CHEBI:16526"/>
        <dbReference type="ChEBI" id="CHEBI:46911"/>
        <dbReference type="ChEBI" id="CHEBI:326268"/>
        <dbReference type="EC" id="4.1.1.17"/>
    </reaction>
</comment>
<accession>A0AAI8PAB4</accession>
<evidence type="ECO:0000313" key="10">
    <source>
        <dbReference type="EMBL" id="AXO87181.1"/>
    </source>
</evidence>
<dbReference type="Gene3D" id="2.40.37.10">
    <property type="entry name" value="Lyase, Ornithine Decarboxylase, Chain A, domain 1"/>
    <property type="match status" value="1"/>
</dbReference>
<dbReference type="GO" id="GO:0005737">
    <property type="term" value="C:cytoplasm"/>
    <property type="evidence" value="ECO:0007669"/>
    <property type="project" value="TreeGrafter"/>
</dbReference>
<dbReference type="PANTHER" id="PTHR11482:SF6">
    <property type="entry name" value="ORNITHINE DECARBOXYLASE 1-RELATED"/>
    <property type="match status" value="1"/>
</dbReference>
<evidence type="ECO:0000256" key="1">
    <source>
        <dbReference type="ARBA" id="ARBA00001933"/>
    </source>
</evidence>
<dbReference type="CDD" id="cd00622">
    <property type="entry name" value="PLPDE_III_ODC"/>
    <property type="match status" value="1"/>
</dbReference>
<dbReference type="KEGG" id="ppv:NJ69_01130"/>
<dbReference type="PRINTS" id="PR01179">
    <property type="entry name" value="ODADCRBXLASE"/>
</dbReference>
<keyword evidence="4" id="KW-0456">Lyase</keyword>
<dbReference type="EMBL" id="CP031641">
    <property type="protein sequence ID" value="AXO87181.1"/>
    <property type="molecule type" value="Genomic_DNA"/>
</dbReference>
<proteinExistence type="inferred from homology"/>
<dbReference type="InterPro" id="IPR009006">
    <property type="entry name" value="Ala_racemase/Decarboxylase_C"/>
</dbReference>
<gene>
    <name evidence="10" type="ORF">DZC75_03845</name>
</gene>
<dbReference type="AlphaFoldDB" id="A0AAI8PAB4"/>
<dbReference type="InterPro" id="IPR002433">
    <property type="entry name" value="Orn_de-COase"/>
</dbReference>
<dbReference type="InterPro" id="IPR022644">
    <property type="entry name" value="De-COase2_N"/>
</dbReference>
<evidence type="ECO:0000256" key="7">
    <source>
        <dbReference type="ARBA" id="ARBA00049127"/>
    </source>
</evidence>
<dbReference type="SUPFAM" id="SSF51419">
    <property type="entry name" value="PLP-binding barrel"/>
    <property type="match status" value="1"/>
</dbReference>
<dbReference type="RefSeq" id="WP_039575523.1">
    <property type="nucleotide sequence ID" value="NZ_CP009747.1"/>
</dbReference>
<dbReference type="PRINTS" id="PR01182">
    <property type="entry name" value="ORNDCRBXLASE"/>
</dbReference>
<feature type="modified residue" description="N6-(pyridoxal phosphate)lysine" evidence="8">
    <location>
        <position position="57"/>
    </location>
</feature>
<evidence type="ECO:0000256" key="2">
    <source>
        <dbReference type="ARBA" id="ARBA00008872"/>
    </source>
</evidence>
<dbReference type="InterPro" id="IPR022657">
    <property type="entry name" value="De-COase2_CS"/>
</dbReference>
<dbReference type="Proteomes" id="UP000258127">
    <property type="component" value="Chromosome"/>
</dbReference>
<evidence type="ECO:0000256" key="6">
    <source>
        <dbReference type="ARBA" id="ARBA00034138"/>
    </source>
</evidence>
<evidence type="ECO:0000256" key="8">
    <source>
        <dbReference type="PIRSR" id="PIRSR600183-50"/>
    </source>
</evidence>
<dbReference type="PROSITE" id="PS00878">
    <property type="entry name" value="ODR_DC_2_1"/>
    <property type="match status" value="1"/>
</dbReference>
<evidence type="ECO:0000256" key="5">
    <source>
        <dbReference type="ARBA" id="ARBA00034115"/>
    </source>
</evidence>
<dbReference type="PROSITE" id="PS00879">
    <property type="entry name" value="ODR_DC_2_2"/>
    <property type="match status" value="1"/>
</dbReference>
<reference evidence="10 11" key="1">
    <citation type="submission" date="2018-08" db="EMBL/GenBank/DDBJ databases">
        <authorList>
            <person name="Lee Y."/>
            <person name="Kakembo D."/>
        </authorList>
    </citation>
    <scope>NUCLEOTIDE SEQUENCE [LARGE SCALE GENOMIC DNA]</scope>
    <source>
        <strain evidence="10 11">JBCS1880</strain>
    </source>
</reference>
<dbReference type="EC" id="4.1.1.17" evidence="6"/>
<keyword evidence="3 8" id="KW-0663">Pyridoxal phosphate</keyword>
<comment type="cofactor">
    <cofactor evidence="1 8">
        <name>pyridoxal 5'-phosphate</name>
        <dbReference type="ChEBI" id="CHEBI:597326"/>
    </cofactor>
</comment>
<dbReference type="PANTHER" id="PTHR11482">
    <property type="entry name" value="ARGININE/DIAMINOPIMELATE/ORNITHINE DECARBOXYLASE"/>
    <property type="match status" value="1"/>
</dbReference>
<dbReference type="GO" id="GO:0033387">
    <property type="term" value="P:putrescine biosynthetic process from arginine, via ornithine"/>
    <property type="evidence" value="ECO:0007669"/>
    <property type="project" value="TreeGrafter"/>
</dbReference>
<organism evidence="10 11">
    <name type="scientific">Pseudomonas parafulva</name>
    <dbReference type="NCBI Taxonomy" id="157782"/>
    <lineage>
        <taxon>Bacteria</taxon>
        <taxon>Pseudomonadati</taxon>
        <taxon>Pseudomonadota</taxon>
        <taxon>Gammaproteobacteria</taxon>
        <taxon>Pseudomonadales</taxon>
        <taxon>Pseudomonadaceae</taxon>
        <taxon>Pseudomonas</taxon>
    </lineage>
</organism>
<keyword evidence="11" id="KW-1185">Reference proteome</keyword>
<feature type="domain" description="Orn/DAP/Arg decarboxylase 2 N-terminal" evidence="9">
    <location>
        <begin position="36"/>
        <end position="271"/>
    </location>
</feature>
<dbReference type="InterPro" id="IPR029066">
    <property type="entry name" value="PLP-binding_barrel"/>
</dbReference>
<sequence>MSIQVEDYFARDTFQKMKAFADKQETPFVLIDTQMISQAYDDLRAGFEFAKVYYAVKANPAVEIIDLLKDKGSNFDIASIYELDKVMERGVSADRISYGNTIKKSKDIRYFFEKGVRLYATDSEADLRNIAKAAPGSKVYVRILTEGSTTADWPLSRKFGCQTDMAMDLLILARDLGLVPYGISFHVGSQQRDISVWDAAIAKVKVIFERLKEEDGIELKLINMGGGFPANYITRTNSLETYAEEIIRFLKEDFGDDLPEIILEPGRSLIANAGILVSEVVLVARKSRTAVERWIYTDVGKFSGLIETMDEAIKFPIWTEKKGETEEVVIAGPTCDSADIMYENYKYGLPLNLAIGDRLYWLSTGAYTTSYSAVEFNGFPPLKAYYL</sequence>
<name>A0AAI8PAB4_9PSED</name>
<dbReference type="FunFam" id="2.40.37.10:FF:000004">
    <property type="entry name" value="Ornithine decarboxylase"/>
    <property type="match status" value="1"/>
</dbReference>
<dbReference type="Pfam" id="PF02784">
    <property type="entry name" value="Orn_Arg_deC_N"/>
    <property type="match status" value="1"/>
</dbReference>
<dbReference type="SUPFAM" id="SSF50621">
    <property type="entry name" value="Alanine racemase C-terminal domain-like"/>
    <property type="match status" value="1"/>
</dbReference>
<evidence type="ECO:0000259" key="9">
    <source>
        <dbReference type="Pfam" id="PF02784"/>
    </source>
</evidence>